<proteinExistence type="predicted"/>
<accession>A0A1B0GHM5</accession>
<reference evidence="3" key="3">
    <citation type="submission" date="2020-05" db="UniProtKB">
        <authorList>
            <consortium name="EnsemblMetazoa"/>
        </authorList>
    </citation>
    <scope>IDENTIFICATION</scope>
    <source>
        <strain evidence="3">Jacobina</strain>
    </source>
</reference>
<dbReference type="EnsemblMetazoa" id="LLOJ001548-RA">
    <property type="protein sequence ID" value="LLOJ001548-PA"/>
    <property type="gene ID" value="LLOJ001548"/>
</dbReference>
<organism evidence="3 4">
    <name type="scientific">Lutzomyia longipalpis</name>
    <name type="common">Sand fly</name>
    <dbReference type="NCBI Taxonomy" id="7200"/>
    <lineage>
        <taxon>Eukaryota</taxon>
        <taxon>Metazoa</taxon>
        <taxon>Ecdysozoa</taxon>
        <taxon>Arthropoda</taxon>
        <taxon>Hexapoda</taxon>
        <taxon>Insecta</taxon>
        <taxon>Pterygota</taxon>
        <taxon>Neoptera</taxon>
        <taxon>Endopterygota</taxon>
        <taxon>Diptera</taxon>
        <taxon>Nematocera</taxon>
        <taxon>Psychodoidea</taxon>
        <taxon>Psychodidae</taxon>
        <taxon>Lutzomyia</taxon>
        <taxon>Lutzomyia</taxon>
    </lineage>
</organism>
<reference evidence="2" key="2">
    <citation type="journal article" date="2020" name="BMC">
        <title>Leishmania infection induces a limited differential gene expression in the sand fly midgut.</title>
        <authorList>
            <person name="Coutinho-Abreu I.V."/>
            <person name="Serafim T.D."/>
            <person name="Meneses C."/>
            <person name="Kamhawi S."/>
            <person name="Oliveira F."/>
            <person name="Valenzuela J.G."/>
        </authorList>
    </citation>
    <scope>NUCLEOTIDE SEQUENCE</scope>
    <source>
        <strain evidence="2">Jacobina</strain>
        <tissue evidence="2">Midgut</tissue>
    </source>
</reference>
<dbReference type="Proteomes" id="UP000092461">
    <property type="component" value="Unassembled WGS sequence"/>
</dbReference>
<evidence type="ECO:0000313" key="4">
    <source>
        <dbReference type="Proteomes" id="UP000092461"/>
    </source>
</evidence>
<reference evidence="4" key="1">
    <citation type="submission" date="2012-05" db="EMBL/GenBank/DDBJ databases">
        <title>Whole Genome Assembly of Lutzomyia longipalpis.</title>
        <authorList>
            <person name="Richards S."/>
            <person name="Qu C."/>
            <person name="Dillon R."/>
            <person name="Worley K."/>
            <person name="Scherer S."/>
            <person name="Batterton M."/>
            <person name="Taylor A."/>
            <person name="Hawes A."/>
            <person name="Hernandez B."/>
            <person name="Kovar C."/>
            <person name="Mandapat C."/>
            <person name="Pham C."/>
            <person name="Qu C."/>
            <person name="Jing C."/>
            <person name="Bess C."/>
            <person name="Bandaranaike D."/>
            <person name="Ngo D."/>
            <person name="Ongeri F."/>
            <person name="Arias F."/>
            <person name="Lara F."/>
            <person name="Weissenberger G."/>
            <person name="Kamau G."/>
            <person name="Han H."/>
            <person name="Shen H."/>
            <person name="Dinh H."/>
            <person name="Khalil I."/>
            <person name="Jones J."/>
            <person name="Shafer J."/>
            <person name="Jayaseelan J."/>
            <person name="Quiroz J."/>
            <person name="Blankenburg K."/>
            <person name="Nguyen L."/>
            <person name="Jackson L."/>
            <person name="Francisco L."/>
            <person name="Tang L.-Y."/>
            <person name="Pu L.-L."/>
            <person name="Perales L."/>
            <person name="Lorensuhewa L."/>
            <person name="Munidasa M."/>
            <person name="Coyle M."/>
            <person name="Taylor M."/>
            <person name="Puazo M."/>
            <person name="Firestine M."/>
            <person name="Scheel M."/>
            <person name="Javaid M."/>
            <person name="Wang M."/>
            <person name="Li M."/>
            <person name="Tabassum N."/>
            <person name="Saada N."/>
            <person name="Osuji N."/>
            <person name="Aqrawi P."/>
            <person name="Fu Q."/>
            <person name="Thornton R."/>
            <person name="Raj R."/>
            <person name="Goodspeed R."/>
            <person name="Mata R."/>
            <person name="Najjar R."/>
            <person name="Gubbala S."/>
            <person name="Lee S."/>
            <person name="Denson S."/>
            <person name="Patil S."/>
            <person name="Macmil S."/>
            <person name="Qi S."/>
            <person name="Matskevitch T."/>
            <person name="Palculict T."/>
            <person name="Mathew T."/>
            <person name="Vee V."/>
            <person name="Velamala V."/>
            <person name="Korchina V."/>
            <person name="Cai W."/>
            <person name="Liu W."/>
            <person name="Dai W."/>
            <person name="Zou X."/>
            <person name="Zhu Y."/>
            <person name="Zhang Y."/>
            <person name="Wu Y.-Q."/>
            <person name="Xin Y."/>
            <person name="Nazarath L."/>
            <person name="Kovar C."/>
            <person name="Han Y."/>
            <person name="Muzny D."/>
            <person name="Gibbs R."/>
        </authorList>
    </citation>
    <scope>NUCLEOTIDE SEQUENCE [LARGE SCALE GENOMIC DNA]</scope>
    <source>
        <strain evidence="4">Jacobina</strain>
    </source>
</reference>
<evidence type="ECO:0000313" key="3">
    <source>
        <dbReference type="EnsemblMetazoa" id="LLOJ001548-PA"/>
    </source>
</evidence>
<sequence length="215" mass="24463">MRVKILLSSVLVLLVIDSALGCLCLRNRGMCNCLPRARLWRPRPRNIVAVIQPLPQDQLVNPNICRCGRPLLRPINPILPPDFSDSLQDFNQPAFGARCLCTKQPEDIDCLPSNDLPTTIPWSPQILPNRPMLHPRLAPEILPPADLLPGTPFWTVNEEGIFNSPQEISHHTIPFHHLMIFLKMIVKRKKLSKMRMCFNTSINSSNQVLKIYLDN</sequence>
<dbReference type="VEuPathDB" id="VectorBase:LLONM1_007884"/>
<feature type="chain" id="PRO_5044555664" evidence="1">
    <location>
        <begin position="22"/>
        <end position="215"/>
    </location>
</feature>
<name>A0A1B0GHM5_LUTLO</name>
<dbReference type="VEuPathDB" id="VectorBase:LLOJ001548"/>
<protein>
    <submittedName>
        <fullName evidence="2">Putative secreted protein</fullName>
    </submittedName>
</protein>
<feature type="signal peptide" evidence="1">
    <location>
        <begin position="1"/>
        <end position="21"/>
    </location>
</feature>
<dbReference type="EMBL" id="GITU01004386">
    <property type="protein sequence ID" value="MBC1173089.1"/>
    <property type="molecule type" value="Transcribed_RNA"/>
</dbReference>
<dbReference type="AlphaFoldDB" id="A0A1B0GHM5"/>
<keyword evidence="1" id="KW-0732">Signal</keyword>
<dbReference type="EMBL" id="AJWK01005343">
    <property type="status" value="NOT_ANNOTATED_CDS"/>
    <property type="molecule type" value="Genomic_DNA"/>
</dbReference>
<evidence type="ECO:0000256" key="1">
    <source>
        <dbReference type="SAM" id="SignalP"/>
    </source>
</evidence>
<keyword evidence="4" id="KW-1185">Reference proteome</keyword>
<evidence type="ECO:0000313" key="2">
    <source>
        <dbReference type="EMBL" id="MBC1173089.1"/>
    </source>
</evidence>